<dbReference type="InterPro" id="IPR014030">
    <property type="entry name" value="Ketoacyl_synth_N"/>
</dbReference>
<dbReference type="InterPro" id="IPR016036">
    <property type="entry name" value="Malonyl_transacylase_ACP-bd"/>
</dbReference>
<dbReference type="Pfam" id="PF00698">
    <property type="entry name" value="Acyl_transf_1"/>
    <property type="match status" value="1"/>
</dbReference>
<dbReference type="Pfam" id="PF02801">
    <property type="entry name" value="Ketoacyl-synt_C"/>
    <property type="match status" value="1"/>
</dbReference>
<dbReference type="GO" id="GO:0004315">
    <property type="term" value="F:3-oxoacyl-[acyl-carrier-protein] synthase activity"/>
    <property type="evidence" value="ECO:0007669"/>
    <property type="project" value="InterPro"/>
</dbReference>
<dbReference type="InterPro" id="IPR050091">
    <property type="entry name" value="PKS_NRPS_Biosynth_Enz"/>
</dbReference>
<dbReference type="InterPro" id="IPR014031">
    <property type="entry name" value="Ketoacyl_synth_C"/>
</dbReference>
<dbReference type="InterPro" id="IPR001031">
    <property type="entry name" value="Thioesterase"/>
</dbReference>
<dbReference type="InterPro" id="IPR016035">
    <property type="entry name" value="Acyl_Trfase/lysoPLipase"/>
</dbReference>
<dbReference type="FunFam" id="3.40.366.10:FF:000002">
    <property type="entry name" value="Probable polyketide synthase 2"/>
    <property type="match status" value="1"/>
</dbReference>
<evidence type="ECO:0000256" key="2">
    <source>
        <dbReference type="ARBA" id="ARBA00022553"/>
    </source>
</evidence>
<feature type="domain" description="Carrier" evidence="4">
    <location>
        <begin position="986"/>
        <end position="1063"/>
    </location>
</feature>
<sequence>MENIAIIGLGCRFPGAENPEAFWQIMSNGIDAITEVPVDRWDINKFYESQPATPGKMNTRWGGFLSQVDGFDPLFFNISPREAERMDPQQRLFLEVVWEALENAGLATDKLAGTQTGVFAAMAVVNYDQLLYKNVADLTQISAYDGLGTTLSLASSRLSYLLDLKGPSLAIETACSSSLVAVHLACQSLRTGESNLCVVGGVNLILTPELNIVFSQAQMMSPDGRCKTFDADANGYVRGEGCGVVILKRLCDALKDKDNILAVIRGSAVNQDGLSNGITAPNGPSQQAVIRQALKNAGVKPAEISYVEAHGTGTPLGDPIEVKSLKTVLMEERQSDRPCFIGSVKTNIGHLESAAGIAGLIKVVLALQHQEIPPHLHLKRLNPYIRLQKTPISIPTERQKWKVEGGTRLAGISSFGFGGTNAHIVLEEATITEPETRESRERPLQILTLSARSDRALVELAQRYSNFLDSKPEISLADICFTANTGRTHFECRFVAIATAKTELQQSLQAFAAGEEAGSITTSCLSGGKKPQIAFLFTGQGSQYLGMGRELYETQPTFRKALDKCADILSTYLDKPLLEIIYLPQPTADIDQTQYTQPALFALEYALAQLWQSWGIKPTLMMGHSVGEYVAACLAGVFSLEDGLKLIATRGRLMQSLPQDGAMVSLLAIPELVSQAIEPYREEVTIAAFNGTKSIVISGKREAVNKVKSELEAQKIKAKTLQVSHGFHSPLMKPMLADFERIAREISYSPPQIDLISNVTGELATEEIATPQYWCNHILQPVQFAEGMATLAQQDCEILLEIGSKPILLGMGRLCLSDEEAEHYTLLPSLRPQTSDWQQMLDSLAQLYLQGMAINWQNFEKDYPQRRRVVLPTYPFQRQRYWIQNNHQPQKTNWTPILSLLDRGKIDQVKIQLATAETLSAVEIQLLPKLLELIASKHQQQKTTKINNRNGDRLVPISTHQESDCRQNGQPQSIEILTAPPEQRRSLLKQYFGALLAKVIKIEPSQLDWQQRLSSLGLDSLMATELRRKLEPQFLISLPVEFLAELNLEQFLTQLLFLIEKHHGKEEPEVSHHNKKLVTVTEIATKQKVKDNSWLIFPQPNPQASLRLFGFPYAGAGASIFNYWIKQLPTEIELCAIQLPGRENRLTESPLTRIKELVNLLVPHLKPYLDRPFALFGHSMGALLSFEITRELRRRNYPLPIHLFVSGRNAPQLLDLQPPIHHLPDDRFIEKIENFNGTPEAVWQDKKLVEQILPILRADFALLETYFYGNESPFDFPITAFGGLEDSQVEQVKLAAWKHQTTANFALQMFEGDHFFLHSADRELLQAISAQLVQKSPLVNYS</sequence>
<evidence type="ECO:0000259" key="4">
    <source>
        <dbReference type="PROSITE" id="PS50075"/>
    </source>
</evidence>
<dbReference type="Pfam" id="PF00550">
    <property type="entry name" value="PP-binding"/>
    <property type="match status" value="1"/>
</dbReference>
<dbReference type="Pfam" id="PF22621">
    <property type="entry name" value="CurL-like_PKS_C"/>
    <property type="match status" value="1"/>
</dbReference>
<dbReference type="InterPro" id="IPR036736">
    <property type="entry name" value="ACP-like_sf"/>
</dbReference>
<dbReference type="Proteomes" id="UP000320055">
    <property type="component" value="Unassembled WGS sequence"/>
</dbReference>
<dbReference type="InterPro" id="IPR016039">
    <property type="entry name" value="Thiolase-like"/>
</dbReference>
<dbReference type="CDD" id="cd00833">
    <property type="entry name" value="PKS"/>
    <property type="match status" value="1"/>
</dbReference>
<feature type="domain" description="Ketosynthase family 3 (KS3)" evidence="5">
    <location>
        <begin position="1"/>
        <end position="428"/>
    </location>
</feature>
<protein>
    <submittedName>
        <fullName evidence="6">Polyketide synthase family protein</fullName>
    </submittedName>
</protein>
<dbReference type="PROSITE" id="PS00012">
    <property type="entry name" value="PHOSPHOPANTETHEINE"/>
    <property type="match status" value="1"/>
</dbReference>
<dbReference type="Gene3D" id="3.40.50.1820">
    <property type="entry name" value="alpha/beta hydrolase"/>
    <property type="match status" value="1"/>
</dbReference>
<dbReference type="Gene3D" id="3.40.366.10">
    <property type="entry name" value="Malonyl-Coenzyme A Acyl Carrier Protein, domain 2"/>
    <property type="match status" value="1"/>
</dbReference>
<dbReference type="FunFam" id="3.40.47.10:FF:000019">
    <property type="entry name" value="Polyketide synthase type I"/>
    <property type="match status" value="1"/>
</dbReference>
<dbReference type="Gene3D" id="1.10.1200.10">
    <property type="entry name" value="ACP-like"/>
    <property type="match status" value="1"/>
</dbReference>
<keyword evidence="3" id="KW-0808">Transferase</keyword>
<dbReference type="InterPro" id="IPR020841">
    <property type="entry name" value="PKS_Beta-ketoAc_synthase_dom"/>
</dbReference>
<organism evidence="6 7">
    <name type="scientific">Hyella patelloides LEGE 07179</name>
    <dbReference type="NCBI Taxonomy" id="945734"/>
    <lineage>
        <taxon>Bacteria</taxon>
        <taxon>Bacillati</taxon>
        <taxon>Cyanobacteriota</taxon>
        <taxon>Cyanophyceae</taxon>
        <taxon>Pleurocapsales</taxon>
        <taxon>Hyellaceae</taxon>
        <taxon>Hyella</taxon>
    </lineage>
</organism>
<evidence type="ECO:0000313" key="7">
    <source>
        <dbReference type="Proteomes" id="UP000320055"/>
    </source>
</evidence>
<keyword evidence="1" id="KW-0596">Phosphopantetheine</keyword>
<dbReference type="InterPro" id="IPR020806">
    <property type="entry name" value="PKS_PP-bd"/>
</dbReference>
<gene>
    <name evidence="6" type="ORF">H1P_1250002</name>
</gene>
<dbReference type="SUPFAM" id="SSF47336">
    <property type="entry name" value="ACP-like"/>
    <property type="match status" value="1"/>
</dbReference>
<dbReference type="InterPro" id="IPR009081">
    <property type="entry name" value="PP-bd_ACP"/>
</dbReference>
<dbReference type="OrthoDB" id="499075at2"/>
<dbReference type="InterPro" id="IPR001227">
    <property type="entry name" value="Ac_transferase_dom_sf"/>
</dbReference>
<dbReference type="SUPFAM" id="SSF53474">
    <property type="entry name" value="alpha/beta-Hydrolases"/>
    <property type="match status" value="1"/>
</dbReference>
<dbReference type="InterPro" id="IPR018201">
    <property type="entry name" value="Ketoacyl_synth_AS"/>
</dbReference>
<evidence type="ECO:0000259" key="5">
    <source>
        <dbReference type="PROSITE" id="PS52004"/>
    </source>
</evidence>
<keyword evidence="2" id="KW-0597">Phosphoprotein</keyword>
<dbReference type="SUPFAM" id="SSF52151">
    <property type="entry name" value="FabD/lysophospholipase-like"/>
    <property type="match status" value="1"/>
</dbReference>
<dbReference type="PROSITE" id="PS52004">
    <property type="entry name" value="KS3_2"/>
    <property type="match status" value="1"/>
</dbReference>
<evidence type="ECO:0000313" key="6">
    <source>
        <dbReference type="EMBL" id="VEP11898.1"/>
    </source>
</evidence>
<keyword evidence="7" id="KW-1185">Reference proteome</keyword>
<dbReference type="Pfam" id="PF00109">
    <property type="entry name" value="ketoacyl-synt"/>
    <property type="match status" value="1"/>
</dbReference>
<dbReference type="GO" id="GO:0006633">
    <property type="term" value="P:fatty acid biosynthetic process"/>
    <property type="evidence" value="ECO:0007669"/>
    <property type="project" value="InterPro"/>
</dbReference>
<dbReference type="PANTHER" id="PTHR43775">
    <property type="entry name" value="FATTY ACID SYNTHASE"/>
    <property type="match status" value="1"/>
</dbReference>
<dbReference type="Gene3D" id="3.40.47.10">
    <property type="match status" value="1"/>
</dbReference>
<dbReference type="RefSeq" id="WP_144869707.1">
    <property type="nucleotide sequence ID" value="NZ_LR213878.1"/>
</dbReference>
<dbReference type="Gene3D" id="3.30.70.3290">
    <property type="match status" value="1"/>
</dbReference>
<dbReference type="InterPro" id="IPR029058">
    <property type="entry name" value="AB_hydrolase_fold"/>
</dbReference>
<dbReference type="PROSITE" id="PS50075">
    <property type="entry name" value="CARRIER"/>
    <property type="match status" value="1"/>
</dbReference>
<evidence type="ECO:0000256" key="1">
    <source>
        <dbReference type="ARBA" id="ARBA00022450"/>
    </source>
</evidence>
<dbReference type="InterPro" id="IPR006162">
    <property type="entry name" value="Ppantetheine_attach_site"/>
</dbReference>
<dbReference type="GO" id="GO:0004312">
    <property type="term" value="F:fatty acid synthase activity"/>
    <property type="evidence" value="ECO:0007669"/>
    <property type="project" value="TreeGrafter"/>
</dbReference>
<dbReference type="EMBL" id="CAACVJ010000030">
    <property type="protein sequence ID" value="VEP11898.1"/>
    <property type="molecule type" value="Genomic_DNA"/>
</dbReference>
<dbReference type="Pfam" id="PF00975">
    <property type="entry name" value="Thioesterase"/>
    <property type="match status" value="1"/>
</dbReference>
<dbReference type="PANTHER" id="PTHR43775:SF37">
    <property type="entry name" value="SI:DKEY-61P9.11"/>
    <property type="match status" value="1"/>
</dbReference>
<evidence type="ECO:0000256" key="3">
    <source>
        <dbReference type="ARBA" id="ARBA00022679"/>
    </source>
</evidence>
<accession>A0A563VKH1</accession>
<name>A0A563VKH1_9CYAN</name>
<dbReference type="PROSITE" id="PS00606">
    <property type="entry name" value="KS3_1"/>
    <property type="match status" value="1"/>
</dbReference>
<dbReference type="InterPro" id="IPR014043">
    <property type="entry name" value="Acyl_transferase_dom"/>
</dbReference>
<dbReference type="GO" id="GO:0031177">
    <property type="term" value="F:phosphopantetheine binding"/>
    <property type="evidence" value="ECO:0007669"/>
    <property type="project" value="InterPro"/>
</dbReference>
<dbReference type="SUPFAM" id="SSF55048">
    <property type="entry name" value="Probable ACP-binding domain of malonyl-CoA ACP transacylase"/>
    <property type="match status" value="1"/>
</dbReference>
<dbReference type="SMART" id="SM00825">
    <property type="entry name" value="PKS_KS"/>
    <property type="match status" value="1"/>
</dbReference>
<dbReference type="SUPFAM" id="SSF53901">
    <property type="entry name" value="Thiolase-like"/>
    <property type="match status" value="1"/>
</dbReference>
<reference evidence="6 7" key="1">
    <citation type="submission" date="2019-01" db="EMBL/GenBank/DDBJ databases">
        <authorList>
            <person name="Brito A."/>
        </authorList>
    </citation>
    <scope>NUCLEOTIDE SEQUENCE [LARGE SCALE GENOMIC DNA]</scope>
    <source>
        <strain evidence="6">1</strain>
    </source>
</reference>
<dbReference type="SMART" id="SM00827">
    <property type="entry name" value="PKS_AT"/>
    <property type="match status" value="1"/>
</dbReference>
<dbReference type="SMART" id="SM00823">
    <property type="entry name" value="PKS_PP"/>
    <property type="match status" value="1"/>
</dbReference>
<proteinExistence type="predicted"/>